<feature type="chain" id="PRO_5044864321" evidence="1">
    <location>
        <begin position="28"/>
        <end position="295"/>
    </location>
</feature>
<accession>A0ABD2BYC3</accession>
<evidence type="ECO:0000313" key="3">
    <source>
        <dbReference type="Proteomes" id="UP001607302"/>
    </source>
</evidence>
<keyword evidence="1" id="KW-0732">Signal</keyword>
<organism evidence="2 3">
    <name type="scientific">Vespula squamosa</name>
    <name type="common">Southern yellow jacket</name>
    <name type="synonym">Wasp</name>
    <dbReference type="NCBI Taxonomy" id="30214"/>
    <lineage>
        <taxon>Eukaryota</taxon>
        <taxon>Metazoa</taxon>
        <taxon>Ecdysozoa</taxon>
        <taxon>Arthropoda</taxon>
        <taxon>Hexapoda</taxon>
        <taxon>Insecta</taxon>
        <taxon>Pterygota</taxon>
        <taxon>Neoptera</taxon>
        <taxon>Endopterygota</taxon>
        <taxon>Hymenoptera</taxon>
        <taxon>Apocrita</taxon>
        <taxon>Aculeata</taxon>
        <taxon>Vespoidea</taxon>
        <taxon>Vespidae</taxon>
        <taxon>Vespinae</taxon>
        <taxon>Vespula</taxon>
    </lineage>
</organism>
<dbReference type="EMBL" id="JAUDFV010000027">
    <property type="protein sequence ID" value="KAL2737780.1"/>
    <property type="molecule type" value="Genomic_DNA"/>
</dbReference>
<keyword evidence="3" id="KW-1185">Reference proteome</keyword>
<dbReference type="Proteomes" id="UP001607302">
    <property type="component" value="Unassembled WGS sequence"/>
</dbReference>
<sequence length="295" mass="33540">MTTRCDFRFLIEKCVFLFLVIIVSTYAKKACDRSNCSGPLKYYESLGCKPVYGNKSDCCAVRYNCDHLQLRSKNKCYVNGKEYSIREKLKEEDRNACDVGCFCSEGSDGIASFICAIVDCPRLRAPQNCYLKHSTDRCCGGPKVCLDDITQRPKCNVSGEIYYDGERFVVDSDPDLRCFCQPGYQGKNVEPFCKKPNRPYCSPDFHNPRLVYENCAPVYYQGQSLHKDCNFSTRCQKANDTVIRDVGSNRDESLMCTFGNLKMHVGDKLSQPVDTFRPMKCSCEVPPVVTCQYEI</sequence>
<proteinExistence type="predicted"/>
<feature type="signal peptide" evidence="1">
    <location>
        <begin position="1"/>
        <end position="27"/>
    </location>
</feature>
<evidence type="ECO:0000313" key="2">
    <source>
        <dbReference type="EMBL" id="KAL2737780.1"/>
    </source>
</evidence>
<evidence type="ECO:0000256" key="1">
    <source>
        <dbReference type="SAM" id="SignalP"/>
    </source>
</evidence>
<name>A0ABD2BYC3_VESSQ</name>
<protein>
    <submittedName>
        <fullName evidence="2">Kielin/chordin-like protein</fullName>
    </submittedName>
</protein>
<gene>
    <name evidence="2" type="ORF">V1478_001866</name>
</gene>
<reference evidence="2 3" key="1">
    <citation type="journal article" date="2024" name="Ann. Entomol. Soc. Am.">
        <title>Genomic analyses of the southern and eastern yellowjacket wasps (Hymenoptera: Vespidae) reveal evolutionary signatures of social life.</title>
        <authorList>
            <person name="Catto M.A."/>
            <person name="Caine P.B."/>
            <person name="Orr S.E."/>
            <person name="Hunt B.G."/>
            <person name="Goodisman M.A.D."/>
        </authorList>
    </citation>
    <scope>NUCLEOTIDE SEQUENCE [LARGE SCALE GENOMIC DNA]</scope>
    <source>
        <strain evidence="2">233</strain>
        <tissue evidence="2">Head and thorax</tissue>
    </source>
</reference>
<dbReference type="AlphaFoldDB" id="A0ABD2BYC3"/>
<comment type="caution">
    <text evidence="2">The sequence shown here is derived from an EMBL/GenBank/DDBJ whole genome shotgun (WGS) entry which is preliminary data.</text>
</comment>